<keyword evidence="5 7" id="KW-0472">Membrane</keyword>
<comment type="similarity">
    <text evidence="2 6">Belongs to the ABC-3 integral membrane protein family.</text>
</comment>
<protein>
    <submittedName>
        <fullName evidence="8">Metal ABC transporter permease</fullName>
    </submittedName>
</protein>
<dbReference type="PANTHER" id="PTHR30477">
    <property type="entry name" value="ABC-TRANSPORTER METAL-BINDING PROTEIN"/>
    <property type="match status" value="1"/>
</dbReference>
<dbReference type="Gene3D" id="1.10.3470.10">
    <property type="entry name" value="ABC transporter involved in vitamin B12 uptake, BtuC"/>
    <property type="match status" value="1"/>
</dbReference>
<dbReference type="PANTHER" id="PTHR30477:SF0">
    <property type="entry name" value="METAL TRANSPORT SYSTEM MEMBRANE PROTEIN TM_0125-RELATED"/>
    <property type="match status" value="1"/>
</dbReference>
<dbReference type="Proteomes" id="UP000233654">
    <property type="component" value="Unassembled WGS sequence"/>
</dbReference>
<proteinExistence type="inferred from homology"/>
<keyword evidence="3 6" id="KW-0812">Transmembrane</keyword>
<feature type="transmembrane region" description="Helical" evidence="7">
    <location>
        <begin position="169"/>
        <end position="200"/>
    </location>
</feature>
<feature type="transmembrane region" description="Helical" evidence="7">
    <location>
        <begin position="87"/>
        <end position="109"/>
    </location>
</feature>
<evidence type="ECO:0000313" key="9">
    <source>
        <dbReference type="Proteomes" id="UP000233654"/>
    </source>
</evidence>
<organism evidence="8 9">
    <name type="scientific">Candidatus Anoxymicrobium japonicum</name>
    <dbReference type="NCBI Taxonomy" id="2013648"/>
    <lineage>
        <taxon>Bacteria</taxon>
        <taxon>Bacillati</taxon>
        <taxon>Actinomycetota</taxon>
        <taxon>Candidatus Geothermincolia</taxon>
        <taxon>Candidatus Geothermincolales</taxon>
        <taxon>Candidatus Anoxymicrobiaceae</taxon>
        <taxon>Candidatus Anoxymicrobium</taxon>
    </lineage>
</organism>
<dbReference type="GO" id="GO:0055085">
    <property type="term" value="P:transmembrane transport"/>
    <property type="evidence" value="ECO:0007669"/>
    <property type="project" value="InterPro"/>
</dbReference>
<feature type="transmembrane region" description="Helical" evidence="7">
    <location>
        <begin position="42"/>
        <end position="75"/>
    </location>
</feature>
<evidence type="ECO:0000256" key="6">
    <source>
        <dbReference type="RuleBase" id="RU003943"/>
    </source>
</evidence>
<gene>
    <name evidence="8" type="ORF">CVT63_06520</name>
</gene>
<evidence type="ECO:0000313" key="8">
    <source>
        <dbReference type="EMBL" id="PKQ27717.1"/>
    </source>
</evidence>
<comment type="subcellular location">
    <subcellularLocation>
        <location evidence="6">Cell membrane</location>
        <topology evidence="6">Multi-pass membrane protein</topology>
    </subcellularLocation>
    <subcellularLocation>
        <location evidence="1">Membrane</location>
        <topology evidence="1">Multi-pass membrane protein</topology>
    </subcellularLocation>
</comment>
<comment type="caution">
    <text evidence="8">The sequence shown here is derived from an EMBL/GenBank/DDBJ whole genome shotgun (WGS) entry which is preliminary data.</text>
</comment>
<evidence type="ECO:0000256" key="2">
    <source>
        <dbReference type="ARBA" id="ARBA00008034"/>
    </source>
</evidence>
<dbReference type="CDD" id="cd06550">
    <property type="entry name" value="TM_ABC_iron-siderophores_like"/>
    <property type="match status" value="1"/>
</dbReference>
<dbReference type="GO" id="GO:0043190">
    <property type="term" value="C:ATP-binding cassette (ABC) transporter complex"/>
    <property type="evidence" value="ECO:0007669"/>
    <property type="project" value="InterPro"/>
</dbReference>
<evidence type="ECO:0000256" key="4">
    <source>
        <dbReference type="ARBA" id="ARBA00022989"/>
    </source>
</evidence>
<dbReference type="Pfam" id="PF00950">
    <property type="entry name" value="ABC-3"/>
    <property type="match status" value="1"/>
</dbReference>
<sequence length="274" mass="28795">MFAYGFMQRALIGGVIIGITCSALSFFVNVRRLAFAGEGISHAAFGGVAIGILAGINPILAAGGFCVLVALGIGWFSRKGRLHEDTAIGILFSASMALGVILIGVSHAYNIDLMSYLFGSILALNWMDVVVLATVCALALTFAALFFKELLFTVFDEETATASGVPVRFVYYGLLVTIAVVIVVSIKLIGIILVSALLVIPGAVGMQLAKNYRGVIAASIACGICSTVTGLVFSYRFDVASGAAIVLVLFGLFVVALALSPRRSYMRRFINTSG</sequence>
<reference evidence="8 9" key="1">
    <citation type="journal article" date="2017" name="ISME J.">
        <title>Potential for microbial H2 and metal transformations associated with novel bacteria and archaea in deep terrestrial subsurface sediments.</title>
        <authorList>
            <person name="Hernsdorf A.W."/>
            <person name="Amano Y."/>
            <person name="Miyakawa K."/>
            <person name="Ise K."/>
            <person name="Suzuki Y."/>
            <person name="Anantharaman K."/>
            <person name="Probst A."/>
            <person name="Burstein D."/>
            <person name="Thomas B.C."/>
            <person name="Banfield J.F."/>
        </authorList>
    </citation>
    <scope>NUCLEOTIDE SEQUENCE [LARGE SCALE GENOMIC DNA]</scope>
    <source>
        <strain evidence="8">HGW-Actinobacteria-3</strain>
    </source>
</reference>
<dbReference type="GO" id="GO:0010043">
    <property type="term" value="P:response to zinc ion"/>
    <property type="evidence" value="ECO:0007669"/>
    <property type="project" value="TreeGrafter"/>
</dbReference>
<evidence type="ECO:0000256" key="5">
    <source>
        <dbReference type="ARBA" id="ARBA00023136"/>
    </source>
</evidence>
<dbReference type="InterPro" id="IPR037294">
    <property type="entry name" value="ABC_BtuC-like"/>
</dbReference>
<dbReference type="SUPFAM" id="SSF81345">
    <property type="entry name" value="ABC transporter involved in vitamin B12 uptake, BtuC"/>
    <property type="match status" value="1"/>
</dbReference>
<dbReference type="AlphaFoldDB" id="A0A2N3G4S8"/>
<evidence type="ECO:0000256" key="1">
    <source>
        <dbReference type="ARBA" id="ARBA00004141"/>
    </source>
</evidence>
<name>A0A2N3G4S8_9ACTN</name>
<evidence type="ECO:0000256" key="3">
    <source>
        <dbReference type="ARBA" id="ARBA00022692"/>
    </source>
</evidence>
<keyword evidence="6" id="KW-0813">Transport</keyword>
<feature type="transmembrane region" description="Helical" evidence="7">
    <location>
        <begin position="239"/>
        <end position="259"/>
    </location>
</feature>
<evidence type="ECO:0000256" key="7">
    <source>
        <dbReference type="SAM" id="Phobius"/>
    </source>
</evidence>
<accession>A0A2N3G4S8</accession>
<feature type="transmembrane region" description="Helical" evidence="7">
    <location>
        <begin position="212"/>
        <end position="233"/>
    </location>
</feature>
<dbReference type="EMBL" id="PHEX01000060">
    <property type="protein sequence ID" value="PKQ27717.1"/>
    <property type="molecule type" value="Genomic_DNA"/>
</dbReference>
<keyword evidence="4 7" id="KW-1133">Transmembrane helix</keyword>
<feature type="transmembrane region" description="Helical" evidence="7">
    <location>
        <begin position="121"/>
        <end position="147"/>
    </location>
</feature>
<dbReference type="InterPro" id="IPR001626">
    <property type="entry name" value="ABC_TroCD"/>
</dbReference>
<feature type="transmembrane region" description="Helical" evidence="7">
    <location>
        <begin position="6"/>
        <end position="30"/>
    </location>
</feature>